<accession>A0A6B8VIZ2</accession>
<dbReference type="AlphaFoldDB" id="A0A6B8VIZ2"/>
<name>A0A6B8VIZ2_9CORY</name>
<evidence type="ECO:0000313" key="9">
    <source>
        <dbReference type="EMBL" id="QGU01444.1"/>
    </source>
</evidence>
<keyword evidence="10" id="KW-1185">Reference proteome</keyword>
<evidence type="ECO:0000256" key="1">
    <source>
        <dbReference type="ARBA" id="ARBA00006336"/>
    </source>
</evidence>
<comment type="pathway">
    <text evidence="5">Cofactor biosynthesis; nicotinate biosynthesis; nicotinate from nicotinamide: step 1/1.</text>
</comment>
<dbReference type="EC" id="3.5.1.19" evidence="6"/>
<organism evidence="9 10">
    <name type="scientific">Corynebacterium kalinowskii</name>
    <dbReference type="NCBI Taxonomy" id="2675216"/>
    <lineage>
        <taxon>Bacteria</taxon>
        <taxon>Bacillati</taxon>
        <taxon>Actinomycetota</taxon>
        <taxon>Actinomycetes</taxon>
        <taxon>Mycobacteriales</taxon>
        <taxon>Corynebacteriaceae</taxon>
        <taxon>Corynebacterium</taxon>
    </lineage>
</organism>
<sequence>MTQSHESHALIVVDVQNDFCPGGSLATVEGGNVAKRIAAMLAGAHDYDLVLATKDWHIDPGSHFSDNPDFIDSWPVHCVAESDGADFHPSLMDFAFDAVFLKGEYEAAYSGFEGKHEGQSLEDYLLEKQVTSIDVVGIATDYCVRATAADGVEKGFLVRVLTDYIAPVAEQSGEKALQELEGLGVTLI</sequence>
<proteinExistence type="inferred from homology"/>
<dbReference type="Gene3D" id="3.40.50.850">
    <property type="entry name" value="Isochorismatase-like"/>
    <property type="match status" value="1"/>
</dbReference>
<evidence type="ECO:0000313" key="10">
    <source>
        <dbReference type="Proteomes" id="UP000427071"/>
    </source>
</evidence>
<evidence type="ECO:0000259" key="8">
    <source>
        <dbReference type="Pfam" id="PF00857"/>
    </source>
</evidence>
<feature type="domain" description="Isochorismatase-like" evidence="8">
    <location>
        <begin position="9"/>
        <end position="187"/>
    </location>
</feature>
<dbReference type="KEGG" id="ckw:CKALI_02780"/>
<dbReference type="SUPFAM" id="SSF52499">
    <property type="entry name" value="Isochorismatase-like hydrolases"/>
    <property type="match status" value="1"/>
</dbReference>
<dbReference type="EMBL" id="CP046452">
    <property type="protein sequence ID" value="QGU01444.1"/>
    <property type="molecule type" value="Genomic_DNA"/>
</dbReference>
<evidence type="ECO:0000256" key="5">
    <source>
        <dbReference type="ARBA" id="ARBA00037900"/>
    </source>
</evidence>
<dbReference type="InterPro" id="IPR052347">
    <property type="entry name" value="Isochorismatase_Nicotinamidase"/>
</dbReference>
<dbReference type="Proteomes" id="UP000427071">
    <property type="component" value="Chromosome"/>
</dbReference>
<protein>
    <recommendedName>
        <fullName evidence="6">nicotinamidase</fullName>
        <ecNumber evidence="6">3.5.1.19</ecNumber>
    </recommendedName>
    <alternativeName>
        <fullName evidence="7">Nicotinamide deamidase</fullName>
    </alternativeName>
</protein>
<evidence type="ECO:0000256" key="3">
    <source>
        <dbReference type="ARBA" id="ARBA00022723"/>
    </source>
</evidence>
<dbReference type="InterPro" id="IPR036380">
    <property type="entry name" value="Isochorismatase-like_sf"/>
</dbReference>
<keyword evidence="2" id="KW-0662">Pyridine nucleotide biosynthesis</keyword>
<dbReference type="InterPro" id="IPR000868">
    <property type="entry name" value="Isochorismatase-like_dom"/>
</dbReference>
<gene>
    <name evidence="9" type="ORF">CKALI_02780</name>
</gene>
<dbReference type="GO" id="GO:0008936">
    <property type="term" value="F:nicotinamidase activity"/>
    <property type="evidence" value="ECO:0007669"/>
    <property type="project" value="UniProtKB-EC"/>
</dbReference>
<keyword evidence="4" id="KW-0378">Hydrolase</keyword>
<dbReference type="RefSeq" id="WP_156191844.1">
    <property type="nucleotide sequence ID" value="NZ_CP046452.1"/>
</dbReference>
<evidence type="ECO:0000256" key="2">
    <source>
        <dbReference type="ARBA" id="ARBA00022642"/>
    </source>
</evidence>
<evidence type="ECO:0000256" key="6">
    <source>
        <dbReference type="ARBA" id="ARBA00039017"/>
    </source>
</evidence>
<dbReference type="Pfam" id="PF00857">
    <property type="entry name" value="Isochorismatase"/>
    <property type="match status" value="1"/>
</dbReference>
<reference evidence="10" key="1">
    <citation type="submission" date="2019-11" db="EMBL/GenBank/DDBJ databases">
        <title>Complete genome sequence of Corynebacterium kalinowskii 1959, a novel Corynebacterium species isolated from soil of a small paddock in Vilsendorf, Germany.</title>
        <authorList>
            <person name="Schaffert L."/>
            <person name="Ruwe M."/>
            <person name="Milse J."/>
            <person name="Hanuschka K."/>
            <person name="Ortseifen V."/>
            <person name="Droste J."/>
            <person name="Brandt D."/>
            <person name="Schlueter L."/>
            <person name="Kutter Y."/>
            <person name="Vinke S."/>
            <person name="Viehoefer P."/>
            <person name="Jacob L."/>
            <person name="Luebke N.-C."/>
            <person name="Schulte-Berndt E."/>
            <person name="Hain C."/>
            <person name="Linder M."/>
            <person name="Schmidt P."/>
            <person name="Wollenschlaeger L."/>
            <person name="Luttermann T."/>
            <person name="Thieme E."/>
            <person name="Hassa J."/>
            <person name="Haak M."/>
            <person name="Wittchen M."/>
            <person name="Mentz A."/>
            <person name="Persicke M."/>
            <person name="Busche T."/>
            <person name="Ruckert C."/>
        </authorList>
    </citation>
    <scope>NUCLEOTIDE SEQUENCE [LARGE SCALE GENOMIC DNA]</scope>
    <source>
        <strain evidence="10">1959</strain>
    </source>
</reference>
<dbReference type="GO" id="GO:0046872">
    <property type="term" value="F:metal ion binding"/>
    <property type="evidence" value="ECO:0007669"/>
    <property type="project" value="UniProtKB-KW"/>
</dbReference>
<evidence type="ECO:0000256" key="4">
    <source>
        <dbReference type="ARBA" id="ARBA00022801"/>
    </source>
</evidence>
<dbReference type="PANTHER" id="PTHR11080">
    <property type="entry name" value="PYRAZINAMIDASE/NICOTINAMIDASE"/>
    <property type="match status" value="1"/>
</dbReference>
<dbReference type="GO" id="GO:0019363">
    <property type="term" value="P:pyridine nucleotide biosynthetic process"/>
    <property type="evidence" value="ECO:0007669"/>
    <property type="project" value="UniProtKB-KW"/>
</dbReference>
<keyword evidence="3" id="KW-0479">Metal-binding</keyword>
<dbReference type="PANTHER" id="PTHR11080:SF2">
    <property type="entry name" value="LD05707P"/>
    <property type="match status" value="1"/>
</dbReference>
<comment type="similarity">
    <text evidence="1">Belongs to the isochorismatase family.</text>
</comment>
<evidence type="ECO:0000256" key="7">
    <source>
        <dbReference type="ARBA" id="ARBA00043224"/>
    </source>
</evidence>